<evidence type="ECO:0000313" key="1">
    <source>
        <dbReference type="Proteomes" id="UP000887574"/>
    </source>
</evidence>
<accession>A0A915CZ16</accession>
<keyword evidence="1" id="KW-1185">Reference proteome</keyword>
<proteinExistence type="predicted"/>
<evidence type="ECO:0000313" key="2">
    <source>
        <dbReference type="WBParaSite" id="jg13784"/>
    </source>
</evidence>
<sequence length="136" mass="15507">MEKNMVEHVRSEFLDNLPPYLAYYLTFDIVEFERLEGIDKPTIRFMLDVKQKVLDKTVLRILIACALEDSTVRLFDVSGKKCLSKIRYSTRQTSPRGYTNDSSASCLTAMRFHESKVLIGIALNDNSFSAYGVPSL</sequence>
<reference evidence="2" key="1">
    <citation type="submission" date="2022-11" db="UniProtKB">
        <authorList>
            <consortium name="WormBaseParasite"/>
        </authorList>
    </citation>
    <scope>IDENTIFICATION</scope>
</reference>
<name>A0A915CZ16_9BILA</name>
<dbReference type="WBParaSite" id="jg13784">
    <property type="protein sequence ID" value="jg13784"/>
    <property type="gene ID" value="jg13784"/>
</dbReference>
<dbReference type="AlphaFoldDB" id="A0A915CZ16"/>
<organism evidence="1 2">
    <name type="scientific">Ditylenchus dipsaci</name>
    <dbReference type="NCBI Taxonomy" id="166011"/>
    <lineage>
        <taxon>Eukaryota</taxon>
        <taxon>Metazoa</taxon>
        <taxon>Ecdysozoa</taxon>
        <taxon>Nematoda</taxon>
        <taxon>Chromadorea</taxon>
        <taxon>Rhabditida</taxon>
        <taxon>Tylenchina</taxon>
        <taxon>Tylenchomorpha</taxon>
        <taxon>Sphaerularioidea</taxon>
        <taxon>Anguinidae</taxon>
        <taxon>Anguininae</taxon>
        <taxon>Ditylenchus</taxon>
    </lineage>
</organism>
<protein>
    <submittedName>
        <fullName evidence="2">Uncharacterized protein</fullName>
    </submittedName>
</protein>
<dbReference type="Proteomes" id="UP000887574">
    <property type="component" value="Unplaced"/>
</dbReference>